<protein>
    <recommendedName>
        <fullName evidence="3">YEATS domain-containing protein</fullName>
    </recommendedName>
</protein>
<dbReference type="OrthoDB" id="1741717at2759"/>
<evidence type="ECO:0000256" key="1">
    <source>
        <dbReference type="ARBA" id="ARBA00023242"/>
    </source>
</evidence>
<evidence type="ECO:0000256" key="2">
    <source>
        <dbReference type="PROSITE-ProRule" id="PRU00376"/>
    </source>
</evidence>
<keyword evidence="1 2" id="KW-0539">Nucleus</keyword>
<dbReference type="AlphaFoldDB" id="A0A9P6W426"/>
<feature type="domain" description="YEATS" evidence="3">
    <location>
        <begin position="2"/>
        <end position="135"/>
    </location>
</feature>
<organism evidence="4 5">
    <name type="scientific">Maudiozyma exigua</name>
    <name type="common">Yeast</name>
    <name type="synonym">Kazachstania exigua</name>
    <dbReference type="NCBI Taxonomy" id="34358"/>
    <lineage>
        <taxon>Eukaryota</taxon>
        <taxon>Fungi</taxon>
        <taxon>Dikarya</taxon>
        <taxon>Ascomycota</taxon>
        <taxon>Saccharomycotina</taxon>
        <taxon>Saccharomycetes</taxon>
        <taxon>Saccharomycetales</taxon>
        <taxon>Saccharomycetaceae</taxon>
        <taxon>Maudiozyma</taxon>
    </lineage>
</organism>
<dbReference type="InterPro" id="IPR038704">
    <property type="entry name" value="YEAST_sf"/>
</dbReference>
<dbReference type="Pfam" id="PF03366">
    <property type="entry name" value="YEATS"/>
    <property type="match status" value="1"/>
</dbReference>
<evidence type="ECO:0000259" key="3">
    <source>
        <dbReference type="PROSITE" id="PS51037"/>
    </source>
</evidence>
<reference evidence="4 5" key="1">
    <citation type="submission" date="2020-11" db="EMBL/GenBank/DDBJ databases">
        <title>Kefir isolates.</title>
        <authorList>
            <person name="Marcisauskas S."/>
            <person name="Kim Y."/>
            <person name="Blasche S."/>
        </authorList>
    </citation>
    <scope>NUCLEOTIDE SEQUENCE [LARGE SCALE GENOMIC DNA]</scope>
    <source>
        <strain evidence="4 5">OG2</strain>
    </source>
</reference>
<dbReference type="InterPro" id="IPR055129">
    <property type="entry name" value="YEATS_dom"/>
</dbReference>
<comment type="subcellular location">
    <subcellularLocation>
        <location evidence="2">Nucleus</location>
    </subcellularLocation>
</comment>
<dbReference type="PROSITE" id="PS51037">
    <property type="entry name" value="YEATS"/>
    <property type="match status" value="1"/>
</dbReference>
<dbReference type="GO" id="GO:0005634">
    <property type="term" value="C:nucleus"/>
    <property type="evidence" value="ECO:0007669"/>
    <property type="project" value="UniProtKB-SubCell"/>
</dbReference>
<evidence type="ECO:0000313" key="4">
    <source>
        <dbReference type="EMBL" id="KAG0662078.1"/>
    </source>
</evidence>
<dbReference type="CDD" id="cd16905">
    <property type="entry name" value="YEATS_Taf14_like"/>
    <property type="match status" value="1"/>
</dbReference>
<proteinExistence type="predicted"/>
<dbReference type="Proteomes" id="UP000750334">
    <property type="component" value="Unassembled WGS sequence"/>
</dbReference>
<comment type="caution">
    <text evidence="4">The sequence shown here is derived from an EMBL/GenBank/DDBJ whole genome shotgun (WGS) entry which is preliminary data.</text>
</comment>
<keyword evidence="5" id="KW-1185">Reference proteome</keyword>
<gene>
    <name evidence="4" type="ORF">C6P45_001212</name>
</gene>
<name>A0A9P6W426_MAUEX</name>
<dbReference type="Gene3D" id="2.60.40.1970">
    <property type="entry name" value="YEATS domain"/>
    <property type="match status" value="1"/>
</dbReference>
<dbReference type="EMBL" id="PUHR01000151">
    <property type="protein sequence ID" value="KAG0662078.1"/>
    <property type="molecule type" value="Genomic_DNA"/>
</dbReference>
<sequence length="228" mass="27106">MDRDTIEITFRVKTQNTILIPATEEFDLPIRRWQVELFLLDKSGNELTANILSSCTMLLHPSFEDSSRIIKQPPFMVQETGWGEFDITMMCTLKYHGGSFKIVHDLLFEEDAYICDYTVHIPNESPNLRNELLPYYEIPEIKDSYPDYTKIPNNWKDVRRLDEEEISEFVQMMLDDKAVQGEINKYDRREPFYMYLGQLPRELQENLSNFLTESMAKRKRKKKKNQKN</sequence>
<accession>A0A9P6W426</accession>
<evidence type="ECO:0000313" key="5">
    <source>
        <dbReference type="Proteomes" id="UP000750334"/>
    </source>
</evidence>